<dbReference type="GO" id="GO:0008168">
    <property type="term" value="F:methyltransferase activity"/>
    <property type="evidence" value="ECO:0007669"/>
    <property type="project" value="UniProtKB-KW"/>
</dbReference>
<keyword evidence="9" id="KW-1185">Reference proteome</keyword>
<dbReference type="PRINTS" id="PR00507">
    <property type="entry name" value="N12N6MTFRASE"/>
</dbReference>
<keyword evidence="2 6" id="KW-0489">Methyltransferase</keyword>
<dbReference type="PANTHER" id="PTHR47739:SF1">
    <property type="entry name" value="TRNA1(VAL) (ADENINE(37)-N6)-METHYLTRANSFERASE"/>
    <property type="match status" value="1"/>
</dbReference>
<comment type="caution">
    <text evidence="8">The sequence shown here is derived from an EMBL/GenBank/DDBJ whole genome shotgun (WGS) entry which is preliminary data.</text>
</comment>
<comment type="function">
    <text evidence="6">Specifically methylates the adenine in position 37 of tRNA(1)(Val) (anticodon cmo5UAC).</text>
</comment>
<dbReference type="GO" id="GO:0032259">
    <property type="term" value="P:methylation"/>
    <property type="evidence" value="ECO:0007669"/>
    <property type="project" value="UniProtKB-KW"/>
</dbReference>
<dbReference type="PANTHER" id="PTHR47739">
    <property type="entry name" value="TRNA1(VAL) (ADENINE(37)-N6)-METHYLTRANSFERASE"/>
    <property type="match status" value="1"/>
</dbReference>
<dbReference type="InterPro" id="IPR002052">
    <property type="entry name" value="DNA_methylase_N6_adenine_CS"/>
</dbReference>
<sequence>MSSKAGFTFKQFVIAHDQCAMKVGTDSIVLGSWLSPQGAGRILDVGTGSGLLAIMLAQRCSADTHITGIDIDPDAIQQATLNGRNSPWPQQLTFVLQSVLDFEDEQGFDLLVSNPPYFNAGLGGASNRATPQAKMRFAARQQHTLSHAELLIASERLLTESGSLALVLPTEESHHLEALAAARGWFCEDRLTIFHAAGGEPLRTCLRLSRVASEARSQTLVIRDENGDYTPAYRDLCRDYYLHF</sequence>
<evidence type="ECO:0000256" key="4">
    <source>
        <dbReference type="ARBA" id="ARBA00022691"/>
    </source>
</evidence>
<name>A0ABS8GBA3_9ALTE</name>
<dbReference type="InterPro" id="IPR022882">
    <property type="entry name" value="tRNA_adenine-N6_MeTrfase"/>
</dbReference>
<evidence type="ECO:0000313" key="8">
    <source>
        <dbReference type="EMBL" id="MCC2617875.1"/>
    </source>
</evidence>
<keyword evidence="5 6" id="KW-0819">tRNA processing</keyword>
<feature type="domain" description="Methyltransferase small" evidence="7">
    <location>
        <begin position="24"/>
        <end position="118"/>
    </location>
</feature>
<comment type="similarity">
    <text evidence="6">Belongs to the methyltransferase superfamily. tRNA (adenine-N(6)-)-methyltransferase family.</text>
</comment>
<comment type="subcellular location">
    <subcellularLocation>
        <location evidence="6">Cytoplasm</location>
    </subcellularLocation>
</comment>
<proteinExistence type="inferred from homology"/>
<gene>
    <name evidence="8" type="ORF">LJ739_16605</name>
</gene>
<keyword evidence="4 6" id="KW-0949">S-adenosyl-L-methionine</keyword>
<dbReference type="Gene3D" id="3.40.50.150">
    <property type="entry name" value="Vaccinia Virus protein VP39"/>
    <property type="match status" value="1"/>
</dbReference>
<accession>A0ABS8GBA3</accession>
<dbReference type="EMBL" id="JAJEWP010000006">
    <property type="protein sequence ID" value="MCC2617875.1"/>
    <property type="molecule type" value="Genomic_DNA"/>
</dbReference>
<keyword evidence="1 6" id="KW-0963">Cytoplasm</keyword>
<dbReference type="EC" id="2.1.1.223" evidence="6"/>
<reference evidence="8 9" key="1">
    <citation type="submission" date="2021-10" db="EMBL/GenBank/DDBJ databases">
        <title>Draft genome of Aestuariibacter halophilus JC2043.</title>
        <authorList>
            <person name="Emsley S.A."/>
            <person name="Pfannmuller K.M."/>
            <person name="Ushijima B."/>
            <person name="Saw J.H."/>
            <person name="Videau P."/>
        </authorList>
    </citation>
    <scope>NUCLEOTIDE SEQUENCE [LARGE SCALE GENOMIC DNA]</scope>
    <source>
        <strain evidence="8 9">JC2043</strain>
    </source>
</reference>
<evidence type="ECO:0000259" key="7">
    <source>
        <dbReference type="Pfam" id="PF05175"/>
    </source>
</evidence>
<dbReference type="HAMAP" id="MF_01872">
    <property type="entry name" value="tRNA_methyltr_YfiC"/>
    <property type="match status" value="1"/>
</dbReference>
<dbReference type="RefSeq" id="WP_229162280.1">
    <property type="nucleotide sequence ID" value="NZ_JAJEWP010000006.1"/>
</dbReference>
<organism evidence="8 9">
    <name type="scientific">Fluctibacter halophilus</name>
    <dbReference type="NCBI Taxonomy" id="226011"/>
    <lineage>
        <taxon>Bacteria</taxon>
        <taxon>Pseudomonadati</taxon>
        <taxon>Pseudomonadota</taxon>
        <taxon>Gammaproteobacteria</taxon>
        <taxon>Alteromonadales</taxon>
        <taxon>Alteromonadaceae</taxon>
        <taxon>Fluctibacter</taxon>
    </lineage>
</organism>
<evidence type="ECO:0000256" key="2">
    <source>
        <dbReference type="ARBA" id="ARBA00022603"/>
    </source>
</evidence>
<comment type="catalytic activity">
    <reaction evidence="6">
        <text>adenosine(37) in tRNA1(Val) + S-adenosyl-L-methionine = N(6)-methyladenosine(37) in tRNA1(Val) + S-adenosyl-L-homocysteine + H(+)</text>
        <dbReference type="Rhea" id="RHEA:43160"/>
        <dbReference type="Rhea" id="RHEA-COMP:10369"/>
        <dbReference type="Rhea" id="RHEA-COMP:10370"/>
        <dbReference type="ChEBI" id="CHEBI:15378"/>
        <dbReference type="ChEBI" id="CHEBI:57856"/>
        <dbReference type="ChEBI" id="CHEBI:59789"/>
        <dbReference type="ChEBI" id="CHEBI:74411"/>
        <dbReference type="ChEBI" id="CHEBI:74449"/>
        <dbReference type="EC" id="2.1.1.223"/>
    </reaction>
</comment>
<dbReference type="InterPro" id="IPR007848">
    <property type="entry name" value="Small_mtfrase_dom"/>
</dbReference>
<dbReference type="SUPFAM" id="SSF53335">
    <property type="entry name" value="S-adenosyl-L-methionine-dependent methyltransferases"/>
    <property type="match status" value="1"/>
</dbReference>
<dbReference type="Proteomes" id="UP001520878">
    <property type="component" value="Unassembled WGS sequence"/>
</dbReference>
<evidence type="ECO:0000256" key="5">
    <source>
        <dbReference type="ARBA" id="ARBA00022694"/>
    </source>
</evidence>
<evidence type="ECO:0000313" key="9">
    <source>
        <dbReference type="Proteomes" id="UP001520878"/>
    </source>
</evidence>
<keyword evidence="3 6" id="KW-0808">Transferase</keyword>
<dbReference type="InterPro" id="IPR050210">
    <property type="entry name" value="tRNA_Adenine-N(6)_MTase"/>
</dbReference>
<dbReference type="CDD" id="cd02440">
    <property type="entry name" value="AdoMet_MTases"/>
    <property type="match status" value="1"/>
</dbReference>
<evidence type="ECO:0000256" key="3">
    <source>
        <dbReference type="ARBA" id="ARBA00022679"/>
    </source>
</evidence>
<evidence type="ECO:0000256" key="1">
    <source>
        <dbReference type="ARBA" id="ARBA00022490"/>
    </source>
</evidence>
<dbReference type="PROSITE" id="PS00092">
    <property type="entry name" value="N6_MTASE"/>
    <property type="match status" value="1"/>
</dbReference>
<protein>
    <recommendedName>
        <fullName evidence="6">tRNA1(Val) (adenine(37)-N6)-methyltransferase</fullName>
        <ecNumber evidence="6">2.1.1.223</ecNumber>
    </recommendedName>
    <alternativeName>
        <fullName evidence="6">tRNA m6A37 methyltransferase</fullName>
    </alternativeName>
</protein>
<dbReference type="InterPro" id="IPR029063">
    <property type="entry name" value="SAM-dependent_MTases_sf"/>
</dbReference>
<dbReference type="Pfam" id="PF05175">
    <property type="entry name" value="MTS"/>
    <property type="match status" value="1"/>
</dbReference>
<evidence type="ECO:0000256" key="6">
    <source>
        <dbReference type="HAMAP-Rule" id="MF_01872"/>
    </source>
</evidence>